<gene>
    <name evidence="1" type="ORF">LSINAPIS_LOCUS4075</name>
</gene>
<keyword evidence="2" id="KW-1185">Reference proteome</keyword>
<protein>
    <submittedName>
        <fullName evidence="1">Uncharacterized protein</fullName>
    </submittedName>
</protein>
<sequence>MLRIVSFFSKQKTFKISSKFVFVNIYPRSLTIIQGMIFR</sequence>
<reference evidence="1 2" key="1">
    <citation type="submission" date="2017-07" db="EMBL/GenBank/DDBJ databases">
        <authorList>
            <person name="Talla V."/>
            <person name="Backstrom N."/>
        </authorList>
    </citation>
    <scope>NUCLEOTIDE SEQUENCE [LARGE SCALE GENOMIC DNA]</scope>
</reference>
<dbReference type="AlphaFoldDB" id="A0A5E4Q269"/>
<organism evidence="1 2">
    <name type="scientific">Leptidea sinapis</name>
    <dbReference type="NCBI Taxonomy" id="189913"/>
    <lineage>
        <taxon>Eukaryota</taxon>
        <taxon>Metazoa</taxon>
        <taxon>Ecdysozoa</taxon>
        <taxon>Arthropoda</taxon>
        <taxon>Hexapoda</taxon>
        <taxon>Insecta</taxon>
        <taxon>Pterygota</taxon>
        <taxon>Neoptera</taxon>
        <taxon>Endopterygota</taxon>
        <taxon>Lepidoptera</taxon>
        <taxon>Glossata</taxon>
        <taxon>Ditrysia</taxon>
        <taxon>Papilionoidea</taxon>
        <taxon>Pieridae</taxon>
        <taxon>Dismorphiinae</taxon>
        <taxon>Leptidea</taxon>
    </lineage>
</organism>
<dbReference type="Proteomes" id="UP000324832">
    <property type="component" value="Unassembled WGS sequence"/>
</dbReference>
<dbReference type="EMBL" id="FZQP02001038">
    <property type="protein sequence ID" value="VVC91397.1"/>
    <property type="molecule type" value="Genomic_DNA"/>
</dbReference>
<proteinExistence type="predicted"/>
<accession>A0A5E4Q269</accession>
<evidence type="ECO:0000313" key="2">
    <source>
        <dbReference type="Proteomes" id="UP000324832"/>
    </source>
</evidence>
<evidence type="ECO:0000313" key="1">
    <source>
        <dbReference type="EMBL" id="VVC91397.1"/>
    </source>
</evidence>
<name>A0A5E4Q269_9NEOP</name>